<dbReference type="CDD" id="cd00043">
    <property type="entry name" value="CYCLIN_SF"/>
    <property type="match status" value="1"/>
</dbReference>
<reference evidence="4" key="1">
    <citation type="submission" date="2022-08" db="EMBL/GenBank/DDBJ databases">
        <authorList>
            <consortium name="DOE Joint Genome Institute"/>
            <person name="Min B."/>
            <person name="Riley R."/>
            <person name="Sierra-Patev S."/>
            <person name="Naranjo-Ortiz M."/>
            <person name="Looney B."/>
            <person name="Konkel Z."/>
            <person name="Slot J.C."/>
            <person name="Sakamoto Y."/>
            <person name="Steenwyk J.L."/>
            <person name="Rokas A."/>
            <person name="Carro J."/>
            <person name="Camarero S."/>
            <person name="Ferreira P."/>
            <person name="Molpeceres G."/>
            <person name="Ruiz-Duenas F.J."/>
            <person name="Serrano A."/>
            <person name="Henrissat B."/>
            <person name="Drula E."/>
            <person name="Hughes K.W."/>
            <person name="Mata J.L."/>
            <person name="Ishikawa N.K."/>
            <person name="Vargas-Isla R."/>
            <person name="Ushijima S."/>
            <person name="Smith C.A."/>
            <person name="Ahrendt S."/>
            <person name="Andreopoulos W."/>
            <person name="He G."/>
            <person name="Labutti K."/>
            <person name="Lipzen A."/>
            <person name="Ng V."/>
            <person name="Sandor L."/>
            <person name="Barry K."/>
            <person name="Martinez A.T."/>
            <person name="Xiao Y."/>
            <person name="Gibbons J.G."/>
            <person name="Terashima K."/>
            <person name="Hibbett D.S."/>
            <person name="Grigoriev I.V."/>
        </authorList>
    </citation>
    <scope>NUCLEOTIDE SEQUENCE</scope>
    <source>
        <strain evidence="4">TFB9207</strain>
    </source>
</reference>
<name>A0AA38PE13_9AGAR</name>
<keyword evidence="1" id="KW-0805">Transcription regulation</keyword>
<protein>
    <recommendedName>
        <fullName evidence="6">Cyclin-like protein</fullName>
    </recommendedName>
</protein>
<dbReference type="GO" id="GO:0070897">
    <property type="term" value="P:transcription preinitiation complex assembly"/>
    <property type="evidence" value="ECO:0007669"/>
    <property type="project" value="InterPro"/>
</dbReference>
<comment type="caution">
    <text evidence="4">The sequence shown here is derived from an EMBL/GenBank/DDBJ whole genome shotgun (WGS) entry which is preliminary data.</text>
</comment>
<dbReference type="GO" id="GO:0005634">
    <property type="term" value="C:nucleus"/>
    <property type="evidence" value="ECO:0007669"/>
    <property type="project" value="TreeGrafter"/>
</dbReference>
<evidence type="ECO:0000256" key="3">
    <source>
        <dbReference type="SAM" id="MobiDB-lite"/>
    </source>
</evidence>
<organism evidence="4 5">
    <name type="scientific">Lentinula raphanica</name>
    <dbReference type="NCBI Taxonomy" id="153919"/>
    <lineage>
        <taxon>Eukaryota</taxon>
        <taxon>Fungi</taxon>
        <taxon>Dikarya</taxon>
        <taxon>Basidiomycota</taxon>
        <taxon>Agaricomycotina</taxon>
        <taxon>Agaricomycetes</taxon>
        <taxon>Agaricomycetidae</taxon>
        <taxon>Agaricales</taxon>
        <taxon>Marasmiineae</taxon>
        <taxon>Omphalotaceae</taxon>
        <taxon>Lentinula</taxon>
    </lineage>
</organism>
<dbReference type="EMBL" id="MU806058">
    <property type="protein sequence ID" value="KAJ3840940.1"/>
    <property type="molecule type" value="Genomic_DNA"/>
</dbReference>
<evidence type="ECO:0000256" key="2">
    <source>
        <dbReference type="ARBA" id="ARBA00023163"/>
    </source>
</evidence>
<evidence type="ECO:0000313" key="4">
    <source>
        <dbReference type="EMBL" id="KAJ3840940.1"/>
    </source>
</evidence>
<dbReference type="Proteomes" id="UP001163846">
    <property type="component" value="Unassembled WGS sequence"/>
</dbReference>
<dbReference type="AlphaFoldDB" id="A0AA38PE13"/>
<dbReference type="InterPro" id="IPR000812">
    <property type="entry name" value="TFIIB"/>
</dbReference>
<dbReference type="GO" id="GO:0097550">
    <property type="term" value="C:transcription preinitiation complex"/>
    <property type="evidence" value="ECO:0007669"/>
    <property type="project" value="TreeGrafter"/>
</dbReference>
<evidence type="ECO:0000256" key="1">
    <source>
        <dbReference type="ARBA" id="ARBA00023015"/>
    </source>
</evidence>
<dbReference type="InterPro" id="IPR036915">
    <property type="entry name" value="Cyclin-like_sf"/>
</dbReference>
<proteinExistence type="predicted"/>
<evidence type="ECO:0008006" key="6">
    <source>
        <dbReference type="Google" id="ProtNLM"/>
    </source>
</evidence>
<dbReference type="PANTHER" id="PTHR11618:SF13">
    <property type="entry name" value="TRANSCRIPTION INITIATION FACTOR IIB"/>
    <property type="match status" value="1"/>
</dbReference>
<dbReference type="PANTHER" id="PTHR11618">
    <property type="entry name" value="TRANSCRIPTION INITIATION FACTOR IIB-RELATED"/>
    <property type="match status" value="1"/>
</dbReference>
<feature type="region of interest" description="Disordered" evidence="3">
    <location>
        <begin position="53"/>
        <end position="73"/>
    </location>
</feature>
<dbReference type="SUPFAM" id="SSF47954">
    <property type="entry name" value="Cyclin-like"/>
    <property type="match status" value="1"/>
</dbReference>
<keyword evidence="5" id="KW-1185">Reference proteome</keyword>
<keyword evidence="2" id="KW-0804">Transcription</keyword>
<evidence type="ECO:0000313" key="5">
    <source>
        <dbReference type="Proteomes" id="UP001163846"/>
    </source>
</evidence>
<feature type="non-terminal residue" evidence="4">
    <location>
        <position position="403"/>
    </location>
</feature>
<sequence length="403" mass="45131">MSCCDNPQILWDADTCINVCTSCGDAVEHALVVPSEFEFSIGSQTVGLNSRQTSIKSKHGPAQHTLKGESSEHKAKRLTVEMHKFIGSLCTQMSSPNLDARVCLLFDQSMKNEVTKFRWGGQAKAVSGACLAIALRENNKPDRLKEIALILGQKYVYLQRTLATLLASLKIKLPLTTPSHHIPNLVSHLYQELKLRPEESILSIKLYSQLQNIPLQSVAELSCTFLETFALTSNSKFVQSSSTSCAVSAFVLCLEGELGKSLFDIKDIFKCFSQVCHLSADTLSRPYRAMRQEVLDWMKKLNWEEQYKKRSNGRADSSLRNVCARSLKDALREVDQKWRLEQRKKPGKYRLKFALDDGLDSGEESSDENHCPIGGSENLPFRSKNKKADTCLLDGASFLLNPF</sequence>
<gene>
    <name evidence="4" type="ORF">F5878DRAFT_672306</name>
</gene>
<feature type="region of interest" description="Disordered" evidence="3">
    <location>
        <begin position="360"/>
        <end position="379"/>
    </location>
</feature>
<dbReference type="Gene3D" id="1.10.472.170">
    <property type="match status" value="1"/>
</dbReference>
<accession>A0AA38PE13</accession>